<dbReference type="AlphaFoldDB" id="A0A0F5JD83"/>
<dbReference type="STRING" id="1203610.HMPREF1536_02944"/>
<protein>
    <submittedName>
        <fullName evidence="1">Uncharacterized protein</fullName>
    </submittedName>
</protein>
<dbReference type="Pfam" id="PF08713">
    <property type="entry name" value="DNA_alkylation"/>
    <property type="match status" value="1"/>
</dbReference>
<dbReference type="PATRIC" id="fig|1203610.3.peg.3014"/>
<dbReference type="EMBL" id="AQHW01000015">
    <property type="protein sequence ID" value="KKB55475.1"/>
    <property type="molecule type" value="Genomic_DNA"/>
</dbReference>
<organism evidence="1 2">
    <name type="scientific">Parabacteroides gordonii MS-1 = DSM 23371</name>
    <dbReference type="NCBI Taxonomy" id="1203610"/>
    <lineage>
        <taxon>Bacteria</taxon>
        <taxon>Pseudomonadati</taxon>
        <taxon>Bacteroidota</taxon>
        <taxon>Bacteroidia</taxon>
        <taxon>Bacteroidales</taxon>
        <taxon>Tannerellaceae</taxon>
        <taxon>Parabacteroides</taxon>
    </lineage>
</organism>
<dbReference type="RefSeq" id="WP_028728469.1">
    <property type="nucleotide sequence ID" value="NZ_AUAE01000031.1"/>
</dbReference>
<name>A0A0F5JD83_9BACT</name>
<sequence length="227" mass="26310">MLQDELREIRTQLRMAMNGVISTSMREKGMIYKLNFGVPLPEVKLIAARHEPGSELAAALWKEDIREFKLLAPLLQPVDDFPLEQAEQWVEEIPYLEIAEQCSRNLFCKLPYAEDLTLGLIVNKKDEYARTVAFLIWCEMFRQGKDMTEPAKATFLAESMRTVLRTDFGASWKEIQSAVKAMKFYGRQSPLHAGQILSGFEDFPELMTTAEKQEIYNELKFEFEYYS</sequence>
<evidence type="ECO:0000313" key="2">
    <source>
        <dbReference type="Proteomes" id="UP000033035"/>
    </source>
</evidence>
<evidence type="ECO:0000313" key="1">
    <source>
        <dbReference type="EMBL" id="KKB55475.1"/>
    </source>
</evidence>
<comment type="caution">
    <text evidence="1">The sequence shown here is derived from an EMBL/GenBank/DDBJ whole genome shotgun (WGS) entry which is preliminary data.</text>
</comment>
<proteinExistence type="predicted"/>
<dbReference type="SUPFAM" id="SSF48371">
    <property type="entry name" value="ARM repeat"/>
    <property type="match status" value="1"/>
</dbReference>
<dbReference type="InterPro" id="IPR014825">
    <property type="entry name" value="DNA_alkylation"/>
</dbReference>
<dbReference type="PANTHER" id="PTHR41291">
    <property type="entry name" value="DNA ALKYLATION REPAIR PROTEIN"/>
    <property type="match status" value="1"/>
</dbReference>
<dbReference type="PANTHER" id="PTHR41291:SF1">
    <property type="entry name" value="DNA ALKYLATION REPAIR PROTEIN"/>
    <property type="match status" value="1"/>
</dbReference>
<dbReference type="InterPro" id="IPR016024">
    <property type="entry name" value="ARM-type_fold"/>
</dbReference>
<keyword evidence="2" id="KW-1185">Reference proteome</keyword>
<dbReference type="Proteomes" id="UP000033035">
    <property type="component" value="Unassembled WGS sequence"/>
</dbReference>
<gene>
    <name evidence="1" type="ORF">HMPREF1536_02944</name>
</gene>
<dbReference type="HOGENOM" id="CLU_061369_3_0_10"/>
<reference evidence="1 2" key="1">
    <citation type="submission" date="2013-04" db="EMBL/GenBank/DDBJ databases">
        <title>The Genome Sequence of Parabacteroides gordonii DSM 23371.</title>
        <authorList>
            <consortium name="The Broad Institute Genomics Platform"/>
            <person name="Earl A."/>
            <person name="Ward D."/>
            <person name="Feldgarden M."/>
            <person name="Gevers D."/>
            <person name="Martens E."/>
            <person name="Sakamoto M."/>
            <person name="Benno Y."/>
            <person name="Suzuki N."/>
            <person name="Matsunaga N."/>
            <person name="Koshihara K."/>
            <person name="Seki M."/>
            <person name="Komiya H."/>
            <person name="Walker B."/>
            <person name="Young S."/>
            <person name="Zeng Q."/>
            <person name="Gargeya S."/>
            <person name="Fitzgerald M."/>
            <person name="Haas B."/>
            <person name="Abouelleil A."/>
            <person name="Allen A.W."/>
            <person name="Alvarado L."/>
            <person name="Arachchi H.M."/>
            <person name="Berlin A.M."/>
            <person name="Chapman S.B."/>
            <person name="Gainer-Dewar J."/>
            <person name="Goldberg J."/>
            <person name="Griggs A."/>
            <person name="Gujja S."/>
            <person name="Hansen M."/>
            <person name="Howarth C."/>
            <person name="Imamovic A."/>
            <person name="Ireland A."/>
            <person name="Larimer J."/>
            <person name="McCowan C."/>
            <person name="Murphy C."/>
            <person name="Pearson M."/>
            <person name="Poon T.W."/>
            <person name="Priest M."/>
            <person name="Roberts A."/>
            <person name="Saif S."/>
            <person name="Shea T."/>
            <person name="Sisk P."/>
            <person name="Sykes S."/>
            <person name="Wortman J."/>
            <person name="Nusbaum C."/>
            <person name="Birren B."/>
        </authorList>
    </citation>
    <scope>NUCLEOTIDE SEQUENCE [LARGE SCALE GENOMIC DNA]</scope>
    <source>
        <strain evidence="1 2">MS-1</strain>
    </source>
</reference>
<accession>A0A0F5JD83</accession>